<dbReference type="InterPro" id="IPR001128">
    <property type="entry name" value="Cyt_P450"/>
</dbReference>
<evidence type="ECO:0000256" key="2">
    <source>
        <dbReference type="ARBA" id="ARBA00022617"/>
    </source>
</evidence>
<dbReference type="AlphaFoldDB" id="A0A0F2T888"/>
<evidence type="ECO:0000256" key="5">
    <source>
        <dbReference type="ARBA" id="ARBA00023004"/>
    </source>
</evidence>
<dbReference type="InterPro" id="IPR036396">
    <property type="entry name" value="Cyt_P450_sf"/>
</dbReference>
<keyword evidence="3 7" id="KW-0479">Metal-binding</keyword>
<gene>
    <name evidence="8" type="ORF">VM95_36500</name>
</gene>
<organism evidence="8 9">
    <name type="scientific">Streptomyces rubellomurinus (strain ATCC 31215)</name>
    <dbReference type="NCBI Taxonomy" id="359131"/>
    <lineage>
        <taxon>Bacteria</taxon>
        <taxon>Bacillati</taxon>
        <taxon>Actinomycetota</taxon>
        <taxon>Actinomycetes</taxon>
        <taxon>Kitasatosporales</taxon>
        <taxon>Streptomycetaceae</taxon>
        <taxon>Streptomyces</taxon>
    </lineage>
</organism>
<dbReference type="PROSITE" id="PS00086">
    <property type="entry name" value="CYTOCHROME_P450"/>
    <property type="match status" value="1"/>
</dbReference>
<dbReference type="GO" id="GO:0005506">
    <property type="term" value="F:iron ion binding"/>
    <property type="evidence" value="ECO:0007669"/>
    <property type="project" value="InterPro"/>
</dbReference>
<dbReference type="RefSeq" id="WP_052707798.1">
    <property type="nucleotide sequence ID" value="NZ_JZKH01000166.1"/>
</dbReference>
<reference evidence="8 9" key="1">
    <citation type="submission" date="2015-02" db="EMBL/GenBank/DDBJ databases">
        <authorList>
            <person name="Ju K.-S."/>
            <person name="Doroghazi J.R."/>
            <person name="Metcalf W."/>
        </authorList>
    </citation>
    <scope>NUCLEOTIDE SEQUENCE [LARGE SCALE GENOMIC DNA]</scope>
    <source>
        <strain evidence="8 9">ATCC 31215</strain>
    </source>
</reference>
<evidence type="ECO:0000313" key="8">
    <source>
        <dbReference type="EMBL" id="KJS57937.1"/>
    </source>
</evidence>
<sequence length="391" mass="42549">MIPVLDLVQISALPDAERELGELARRYPVVRTRQADGTEAWTVLGAEAARRLLGDPRLSNDLHRYAPQAAQTPDGPVVLFEQDNPDHARYRRLVSAAFASRTVRSLEPRLAELARGLLDALPPAGEADFVAAFAYPFPLEVICELLGVPPGDREVFHARVQNMDSPSLPVRQAAMDAFAAYCTKLVEAKRRQPTEDLLSELVAARLDDGHALSLEELVGFCSVLLFAGHVTTGHVIASALLELLNHPEELEAVRADPALVAGATEEALRYHGSVLSTTNRVAVDDLDIEGVLVRRGELVRFLPSAANRDPAVRADPHAFDPPRATAAHLAFGHGPHFCLGHQLARQEIRTALTELLARYPVLELAVPAAKLTWHSSDVLRGLTALPLRFAS</sequence>
<proteinExistence type="inferred from homology"/>
<dbReference type="Gene3D" id="1.10.630.10">
    <property type="entry name" value="Cytochrome P450"/>
    <property type="match status" value="1"/>
</dbReference>
<dbReference type="CDD" id="cd11029">
    <property type="entry name" value="CYP107-like"/>
    <property type="match status" value="1"/>
</dbReference>
<evidence type="ECO:0000256" key="1">
    <source>
        <dbReference type="ARBA" id="ARBA00010617"/>
    </source>
</evidence>
<dbReference type="PANTHER" id="PTHR46696">
    <property type="entry name" value="P450, PUTATIVE (EUROFUNG)-RELATED"/>
    <property type="match status" value="1"/>
</dbReference>
<dbReference type="Pfam" id="PF00067">
    <property type="entry name" value="p450"/>
    <property type="match status" value="1"/>
</dbReference>
<evidence type="ECO:0000256" key="7">
    <source>
        <dbReference type="RuleBase" id="RU000461"/>
    </source>
</evidence>
<dbReference type="GO" id="GO:0016705">
    <property type="term" value="F:oxidoreductase activity, acting on paired donors, with incorporation or reduction of molecular oxygen"/>
    <property type="evidence" value="ECO:0007669"/>
    <property type="project" value="InterPro"/>
</dbReference>
<name>A0A0F2T888_STRR3</name>
<dbReference type="OrthoDB" id="502624at2"/>
<dbReference type="PATRIC" id="fig|359131.3.peg.2119"/>
<keyword evidence="5 7" id="KW-0408">Iron</keyword>
<evidence type="ECO:0000256" key="4">
    <source>
        <dbReference type="ARBA" id="ARBA00023002"/>
    </source>
</evidence>
<dbReference type="SUPFAM" id="SSF48264">
    <property type="entry name" value="Cytochrome P450"/>
    <property type="match status" value="1"/>
</dbReference>
<evidence type="ECO:0000256" key="3">
    <source>
        <dbReference type="ARBA" id="ARBA00022723"/>
    </source>
</evidence>
<keyword evidence="4 7" id="KW-0560">Oxidoreductase</keyword>
<comment type="caution">
    <text evidence="8">The sequence shown here is derived from an EMBL/GenBank/DDBJ whole genome shotgun (WGS) entry which is preliminary data.</text>
</comment>
<evidence type="ECO:0000313" key="9">
    <source>
        <dbReference type="Proteomes" id="UP000033699"/>
    </source>
</evidence>
<keyword evidence="2 7" id="KW-0349">Heme</keyword>
<protein>
    <submittedName>
        <fullName evidence="8">Cytochrome P450 hydroxylase</fullName>
    </submittedName>
</protein>
<keyword evidence="9" id="KW-1185">Reference proteome</keyword>
<dbReference type="InterPro" id="IPR017972">
    <property type="entry name" value="Cyt_P450_CS"/>
</dbReference>
<accession>A0A0F2T888</accession>
<evidence type="ECO:0000256" key="6">
    <source>
        <dbReference type="ARBA" id="ARBA00023033"/>
    </source>
</evidence>
<dbReference type="PANTHER" id="PTHR46696:SF1">
    <property type="entry name" value="CYTOCHROME P450 YJIB-RELATED"/>
    <property type="match status" value="1"/>
</dbReference>
<dbReference type="InterPro" id="IPR002397">
    <property type="entry name" value="Cyt_P450_B"/>
</dbReference>
<dbReference type="EMBL" id="JZKH01000166">
    <property type="protein sequence ID" value="KJS57937.1"/>
    <property type="molecule type" value="Genomic_DNA"/>
</dbReference>
<dbReference type="PRINTS" id="PR00359">
    <property type="entry name" value="BP450"/>
</dbReference>
<keyword evidence="6 7" id="KW-0503">Monooxygenase</keyword>
<dbReference type="GO" id="GO:0004497">
    <property type="term" value="F:monooxygenase activity"/>
    <property type="evidence" value="ECO:0007669"/>
    <property type="project" value="UniProtKB-KW"/>
</dbReference>
<dbReference type="FunFam" id="1.10.630.10:FF:000018">
    <property type="entry name" value="Cytochrome P450 monooxygenase"/>
    <property type="match status" value="1"/>
</dbReference>
<dbReference type="GO" id="GO:0020037">
    <property type="term" value="F:heme binding"/>
    <property type="evidence" value="ECO:0007669"/>
    <property type="project" value="InterPro"/>
</dbReference>
<comment type="similarity">
    <text evidence="1 7">Belongs to the cytochrome P450 family.</text>
</comment>
<dbReference type="Proteomes" id="UP000033699">
    <property type="component" value="Unassembled WGS sequence"/>
</dbReference>